<dbReference type="GO" id="GO:0042781">
    <property type="term" value="F:3'-tRNA processing endoribonuclease activity"/>
    <property type="evidence" value="ECO:0007669"/>
    <property type="project" value="TreeGrafter"/>
</dbReference>
<evidence type="ECO:0000256" key="2">
    <source>
        <dbReference type="ARBA" id="ARBA00022722"/>
    </source>
</evidence>
<dbReference type="Gene3D" id="3.30.230.10">
    <property type="match status" value="1"/>
</dbReference>
<keyword evidence="5" id="KW-0694">RNA-binding</keyword>
<name>A0A6J7DUL7_9ZZZZ</name>
<evidence type="ECO:0000313" key="6">
    <source>
        <dbReference type="EMBL" id="CAB4874572.1"/>
    </source>
</evidence>
<organism evidence="6">
    <name type="scientific">freshwater metagenome</name>
    <dbReference type="NCBI Taxonomy" id="449393"/>
    <lineage>
        <taxon>unclassified sequences</taxon>
        <taxon>metagenomes</taxon>
        <taxon>ecological metagenomes</taxon>
    </lineage>
</organism>
<accession>A0A6J7DUL7</accession>
<dbReference type="PANTHER" id="PTHR33992:SF1">
    <property type="entry name" value="RIBONUCLEASE P PROTEIN COMPONENT"/>
    <property type="match status" value="1"/>
</dbReference>
<dbReference type="GO" id="GO:0030677">
    <property type="term" value="C:ribonuclease P complex"/>
    <property type="evidence" value="ECO:0007669"/>
    <property type="project" value="TreeGrafter"/>
</dbReference>
<keyword evidence="4" id="KW-0378">Hydrolase</keyword>
<sequence length="123" mass="13099">MLPKNARLTASEDFARTTKSGIRVTVENFVGYLYISPASEAGAKCGLIINKTVGGSVARHALARKVRHALAAQVTKLPNGSLLVVRALSQKKSSALVLTNSISTEIESLVTKLLERQAKVAAR</sequence>
<dbReference type="NCBIfam" id="TIGR00188">
    <property type="entry name" value="rnpA"/>
    <property type="match status" value="1"/>
</dbReference>
<evidence type="ECO:0000256" key="1">
    <source>
        <dbReference type="ARBA" id="ARBA00022694"/>
    </source>
</evidence>
<dbReference type="InterPro" id="IPR000100">
    <property type="entry name" value="RNase_P"/>
</dbReference>
<keyword evidence="1" id="KW-0819">tRNA processing</keyword>
<gene>
    <name evidence="6" type="ORF">UFOPK3461_00527</name>
</gene>
<dbReference type="EMBL" id="CAFBLW010000031">
    <property type="protein sequence ID" value="CAB4874572.1"/>
    <property type="molecule type" value="Genomic_DNA"/>
</dbReference>
<dbReference type="HAMAP" id="MF_00227">
    <property type="entry name" value="RNase_P"/>
    <property type="match status" value="1"/>
</dbReference>
<proteinExistence type="inferred from homology"/>
<evidence type="ECO:0000256" key="4">
    <source>
        <dbReference type="ARBA" id="ARBA00022801"/>
    </source>
</evidence>
<dbReference type="SUPFAM" id="SSF54211">
    <property type="entry name" value="Ribosomal protein S5 domain 2-like"/>
    <property type="match status" value="1"/>
</dbReference>
<keyword evidence="2" id="KW-0540">Nuclease</keyword>
<dbReference type="InterPro" id="IPR014721">
    <property type="entry name" value="Ribsml_uS5_D2-typ_fold_subgr"/>
</dbReference>
<dbReference type="PANTHER" id="PTHR33992">
    <property type="entry name" value="RIBONUCLEASE P PROTEIN COMPONENT"/>
    <property type="match status" value="1"/>
</dbReference>
<protein>
    <submittedName>
        <fullName evidence="6">Unannotated protein</fullName>
    </submittedName>
</protein>
<dbReference type="InterPro" id="IPR020568">
    <property type="entry name" value="Ribosomal_Su5_D2-typ_SF"/>
</dbReference>
<dbReference type="AlphaFoldDB" id="A0A6J7DUL7"/>
<reference evidence="6" key="1">
    <citation type="submission" date="2020-05" db="EMBL/GenBank/DDBJ databases">
        <authorList>
            <person name="Chiriac C."/>
            <person name="Salcher M."/>
            <person name="Ghai R."/>
            <person name="Kavagutti S V."/>
        </authorList>
    </citation>
    <scope>NUCLEOTIDE SEQUENCE</scope>
</reference>
<evidence type="ECO:0000256" key="3">
    <source>
        <dbReference type="ARBA" id="ARBA00022759"/>
    </source>
</evidence>
<dbReference type="GO" id="GO:0004526">
    <property type="term" value="F:ribonuclease P activity"/>
    <property type="evidence" value="ECO:0007669"/>
    <property type="project" value="InterPro"/>
</dbReference>
<dbReference type="Pfam" id="PF00825">
    <property type="entry name" value="Ribonuclease_P"/>
    <property type="match status" value="1"/>
</dbReference>
<dbReference type="GO" id="GO:0000049">
    <property type="term" value="F:tRNA binding"/>
    <property type="evidence" value="ECO:0007669"/>
    <property type="project" value="InterPro"/>
</dbReference>
<evidence type="ECO:0000256" key="5">
    <source>
        <dbReference type="ARBA" id="ARBA00022884"/>
    </source>
</evidence>
<keyword evidence="3" id="KW-0255">Endonuclease</keyword>